<gene>
    <name evidence="4" type="ORF">F2P56_015018</name>
</gene>
<evidence type="ECO:0000313" key="5">
    <source>
        <dbReference type="Proteomes" id="UP000619265"/>
    </source>
</evidence>
<sequence length="413" mass="45309">VVLSKRRRFPFSSGNETSTHRLLLPPKRTRSPSLSLSKMDFRIRSMFFLLVLSSLLCSQARAEITGSVFFIDSSARQFLRTPSSNDAVEPDSMLPSEVGAAVSVLLGFLPPATLSSAGSSKLNDVLMPNPFDRPRAVFMLDVQGTDPKLVVNSANALFSSSSMRKVSFGLEKAADIQLPDENKVSVFYLDELFVDYTDKEIGEFASWMGGSYVADSLKPLNGELTIPLADGTAVNLHMSKNADREFTASLLSLICNFKKALELHEDLVKSAHSPAELIMGCFDGIKALQEHYGSEGFARHGVGLLLATLSKMFDSFQEAYQGQIVGVVFFSGSSTSESGKMLNVVYTSQTSARWLVDSEGSHNMTDPRVLLVRRTLAWITGIILLISTLLGVYFLLNMPITRDTLLYSNVKLD</sequence>
<organism evidence="4 5">
    <name type="scientific">Juglans regia</name>
    <name type="common">English walnut</name>
    <dbReference type="NCBI Taxonomy" id="51240"/>
    <lineage>
        <taxon>Eukaryota</taxon>
        <taxon>Viridiplantae</taxon>
        <taxon>Streptophyta</taxon>
        <taxon>Embryophyta</taxon>
        <taxon>Tracheophyta</taxon>
        <taxon>Spermatophyta</taxon>
        <taxon>Magnoliopsida</taxon>
        <taxon>eudicotyledons</taxon>
        <taxon>Gunneridae</taxon>
        <taxon>Pentapetalae</taxon>
        <taxon>rosids</taxon>
        <taxon>fabids</taxon>
        <taxon>Fagales</taxon>
        <taxon>Juglandaceae</taxon>
        <taxon>Juglans</taxon>
    </lineage>
</organism>
<keyword evidence="2" id="KW-1133">Transmembrane helix</keyword>
<dbReference type="EMBL" id="LIHL02000007">
    <property type="protein sequence ID" value="KAF5464983.1"/>
    <property type="molecule type" value="Genomic_DNA"/>
</dbReference>
<feature type="transmembrane region" description="Helical" evidence="2">
    <location>
        <begin position="376"/>
        <end position="396"/>
    </location>
</feature>
<evidence type="ECO:0000256" key="1">
    <source>
        <dbReference type="SAM" id="MobiDB-lite"/>
    </source>
</evidence>
<evidence type="ECO:0000256" key="2">
    <source>
        <dbReference type="SAM" id="Phobius"/>
    </source>
</evidence>
<accession>A0A833XED6</accession>
<dbReference type="Gramene" id="Jr07_13770_p1">
    <property type="protein sequence ID" value="cds.Jr07_13770_p1"/>
    <property type="gene ID" value="Jr07_13770"/>
</dbReference>
<evidence type="ECO:0000259" key="3">
    <source>
        <dbReference type="Pfam" id="PF25070"/>
    </source>
</evidence>
<feature type="domain" description="DUF7794" evidence="3">
    <location>
        <begin position="65"/>
        <end position="331"/>
    </location>
</feature>
<comment type="caution">
    <text evidence="4">The sequence shown here is derived from an EMBL/GenBank/DDBJ whole genome shotgun (WGS) entry which is preliminary data.</text>
</comment>
<dbReference type="PANTHER" id="PTHR37735">
    <property type="entry name" value="OS08G0567000 PROTEIN"/>
    <property type="match status" value="1"/>
</dbReference>
<reference evidence="4" key="2">
    <citation type="submission" date="2020-03" db="EMBL/GenBank/DDBJ databases">
        <title>Walnut 2.0.</title>
        <authorList>
            <person name="Marrano A."/>
            <person name="Britton M."/>
            <person name="Zimin A.V."/>
            <person name="Zaini P.A."/>
            <person name="Workman R."/>
            <person name="Puiu D."/>
            <person name="Bianco L."/>
            <person name="Allen B.J."/>
            <person name="Troggio M."/>
            <person name="Leslie C.A."/>
            <person name="Timp W."/>
            <person name="Dendekar A."/>
            <person name="Salzberg S.L."/>
            <person name="Neale D.B."/>
        </authorList>
    </citation>
    <scope>NUCLEOTIDE SEQUENCE</scope>
    <source>
        <tissue evidence="4">Leaves</tissue>
    </source>
</reference>
<feature type="non-terminal residue" evidence="4">
    <location>
        <position position="413"/>
    </location>
</feature>
<reference evidence="4" key="1">
    <citation type="submission" date="2015-10" db="EMBL/GenBank/DDBJ databases">
        <authorList>
            <person name="Martinez-Garcia P.J."/>
            <person name="Crepeau M.W."/>
            <person name="Puiu D."/>
            <person name="Gonzalez-Ibeas D."/>
            <person name="Whalen J."/>
            <person name="Stevens K."/>
            <person name="Paul R."/>
            <person name="Butterfield T."/>
            <person name="Britton M."/>
            <person name="Reagan R."/>
            <person name="Chakraborty S."/>
            <person name="Walawage S.L."/>
            <person name="Vasquez-Gross H.A."/>
            <person name="Cardeno C."/>
            <person name="Famula R."/>
            <person name="Pratt K."/>
            <person name="Kuruganti S."/>
            <person name="Aradhya M.K."/>
            <person name="Leslie C.A."/>
            <person name="Dandekar A.M."/>
            <person name="Salzberg S.L."/>
            <person name="Wegrzyn J.L."/>
            <person name="Langley C.H."/>
            <person name="Neale D.B."/>
        </authorList>
    </citation>
    <scope>NUCLEOTIDE SEQUENCE</scope>
    <source>
        <tissue evidence="4">Leaves</tissue>
    </source>
</reference>
<feature type="region of interest" description="Disordered" evidence="1">
    <location>
        <begin position="9"/>
        <end position="32"/>
    </location>
</feature>
<dbReference type="InterPro" id="IPR056696">
    <property type="entry name" value="DUF7794"/>
</dbReference>
<name>A0A833XED6_JUGRE</name>
<keyword evidence="2" id="KW-0812">Transmembrane</keyword>
<dbReference type="AlphaFoldDB" id="A0A833XED6"/>
<proteinExistence type="predicted"/>
<dbReference type="PANTHER" id="PTHR37735:SF1">
    <property type="entry name" value="OS08G0567000 PROTEIN"/>
    <property type="match status" value="1"/>
</dbReference>
<evidence type="ECO:0000313" key="4">
    <source>
        <dbReference type="EMBL" id="KAF5464983.1"/>
    </source>
</evidence>
<dbReference type="Pfam" id="PF25070">
    <property type="entry name" value="DUF7794"/>
    <property type="match status" value="1"/>
</dbReference>
<keyword evidence="2" id="KW-0472">Membrane</keyword>
<dbReference type="Proteomes" id="UP000619265">
    <property type="component" value="Unassembled WGS sequence"/>
</dbReference>
<protein>
    <recommendedName>
        <fullName evidence="3">DUF7794 domain-containing protein</fullName>
    </recommendedName>
</protein>